<evidence type="ECO:0000256" key="1">
    <source>
        <dbReference type="ARBA" id="ARBA00022801"/>
    </source>
</evidence>
<dbReference type="Pfam" id="PF01339">
    <property type="entry name" value="CheB_methylest"/>
    <property type="match status" value="1"/>
</dbReference>
<name>A0ABZ2V2I3_9RHOB</name>
<evidence type="ECO:0000259" key="5">
    <source>
        <dbReference type="PROSITE" id="PS50122"/>
    </source>
</evidence>
<protein>
    <recommendedName>
        <fullName evidence="2">protein-glutamate methylesterase</fullName>
        <ecNumber evidence="2">3.1.1.61</ecNumber>
    </recommendedName>
</protein>
<dbReference type="EMBL" id="CP150951">
    <property type="protein sequence ID" value="WZC48705.1"/>
    <property type="molecule type" value="Genomic_DNA"/>
</dbReference>
<dbReference type="InterPro" id="IPR000673">
    <property type="entry name" value="Sig_transdc_resp-reg_Me-estase"/>
</dbReference>
<dbReference type="InterPro" id="IPR035909">
    <property type="entry name" value="CheB_C"/>
</dbReference>
<accession>A0ABZ2V2I3</accession>
<evidence type="ECO:0000256" key="3">
    <source>
        <dbReference type="ARBA" id="ARBA00048267"/>
    </source>
</evidence>
<dbReference type="Gene3D" id="3.40.50.180">
    <property type="entry name" value="Methylesterase CheB, C-terminal domain"/>
    <property type="match status" value="1"/>
</dbReference>
<sequence>MPTAKIVIATPYAEDLRRVQQMLRKAGGLRIVAHVPGLMELFNKVEHDPPNMVLIAEDLCGSADFELIVTLFRALDVRWMKFGSVNRSSFNGQIGLQESKAGLFPVALDGKEDLFLAQLRSVLLARQNASLPTVSKRPAAARCYKRMILIGSSTGGVDALKTVLSDFDIDCPPTVVVQHTSQGFGRGLVAVLNRSCAADVCAYTPQMPLERGTVHVIAGVDHHAVFTDRGKSNLEPNYDPPMSGHRPSVDKLFLSAVPYAREVVAVVLTGMGQDGAQGLLALRNGGARTVAQDQESSVVYGMPGAAWSMGAAMRQLPLKDIGSGLLAEAER</sequence>
<proteinExistence type="predicted"/>
<keyword evidence="1 4" id="KW-0378">Hydrolase</keyword>
<gene>
    <name evidence="6" type="ORF">AABB29_17990</name>
</gene>
<evidence type="ECO:0000313" key="7">
    <source>
        <dbReference type="Proteomes" id="UP001440612"/>
    </source>
</evidence>
<organism evidence="6 7">
    <name type="scientific">Yoonia phaeophyticola</name>
    <dbReference type="NCBI Taxonomy" id="3137369"/>
    <lineage>
        <taxon>Bacteria</taxon>
        <taxon>Pseudomonadati</taxon>
        <taxon>Pseudomonadota</taxon>
        <taxon>Alphaproteobacteria</taxon>
        <taxon>Rhodobacterales</taxon>
        <taxon>Paracoccaceae</taxon>
        <taxon>Yoonia</taxon>
    </lineage>
</organism>
<evidence type="ECO:0000256" key="4">
    <source>
        <dbReference type="PROSITE-ProRule" id="PRU00050"/>
    </source>
</evidence>
<feature type="active site" evidence="4">
    <location>
        <position position="274"/>
    </location>
</feature>
<comment type="catalytic activity">
    <reaction evidence="3">
        <text>[protein]-L-glutamate 5-O-methyl ester + H2O = L-glutamyl-[protein] + methanol + H(+)</text>
        <dbReference type="Rhea" id="RHEA:23236"/>
        <dbReference type="Rhea" id="RHEA-COMP:10208"/>
        <dbReference type="Rhea" id="RHEA-COMP:10311"/>
        <dbReference type="ChEBI" id="CHEBI:15377"/>
        <dbReference type="ChEBI" id="CHEBI:15378"/>
        <dbReference type="ChEBI" id="CHEBI:17790"/>
        <dbReference type="ChEBI" id="CHEBI:29973"/>
        <dbReference type="ChEBI" id="CHEBI:82795"/>
        <dbReference type="EC" id="3.1.1.61"/>
    </reaction>
</comment>
<dbReference type="SUPFAM" id="SSF52738">
    <property type="entry name" value="Methylesterase CheB, C-terminal domain"/>
    <property type="match status" value="1"/>
</dbReference>
<reference evidence="7" key="1">
    <citation type="submission" date="2024-04" db="EMBL/GenBank/DDBJ databases">
        <title>Phylogenomic analyses of a clade within the roseobacter group suggest taxonomic reassignments of species of the genera Aestuariivita, Citreicella, Loktanella, Nautella, Pelagibaca, Ruegeria, Thalassobius, Thiobacimonas and Tropicibacter, and the proposal o.</title>
        <authorList>
            <person name="Jeon C.O."/>
        </authorList>
    </citation>
    <scope>NUCLEOTIDE SEQUENCE [LARGE SCALE GENOMIC DNA]</scope>
    <source>
        <strain evidence="7">BS5-3</strain>
    </source>
</reference>
<dbReference type="CDD" id="cd16432">
    <property type="entry name" value="CheB_Rec"/>
    <property type="match status" value="1"/>
</dbReference>
<keyword evidence="4" id="KW-0145">Chemotaxis</keyword>
<dbReference type="RefSeq" id="WP_341366818.1">
    <property type="nucleotide sequence ID" value="NZ_CP150951.2"/>
</dbReference>
<dbReference type="EC" id="3.1.1.61" evidence="2"/>
<dbReference type="Proteomes" id="UP001440612">
    <property type="component" value="Chromosome"/>
</dbReference>
<dbReference type="PANTHER" id="PTHR42872">
    <property type="entry name" value="PROTEIN-GLUTAMATE METHYLESTERASE/PROTEIN-GLUTAMINE GLUTAMINASE"/>
    <property type="match status" value="1"/>
</dbReference>
<keyword evidence="7" id="KW-1185">Reference proteome</keyword>
<dbReference type="PANTHER" id="PTHR42872:SF6">
    <property type="entry name" value="PROTEIN-GLUTAMATE METHYLESTERASE_PROTEIN-GLUTAMINE GLUTAMINASE"/>
    <property type="match status" value="1"/>
</dbReference>
<feature type="domain" description="CheB-type methylesterase" evidence="5">
    <location>
        <begin position="138"/>
        <end position="331"/>
    </location>
</feature>
<feature type="active site" evidence="4">
    <location>
        <position position="179"/>
    </location>
</feature>
<evidence type="ECO:0000313" key="6">
    <source>
        <dbReference type="EMBL" id="WZC48705.1"/>
    </source>
</evidence>
<dbReference type="PROSITE" id="PS50122">
    <property type="entry name" value="CHEB"/>
    <property type="match status" value="1"/>
</dbReference>
<feature type="active site" evidence="4">
    <location>
        <position position="153"/>
    </location>
</feature>
<evidence type="ECO:0000256" key="2">
    <source>
        <dbReference type="ARBA" id="ARBA00039140"/>
    </source>
</evidence>